<evidence type="ECO:0000313" key="2">
    <source>
        <dbReference type="EnsemblMetazoa" id="GPPI005199-PA"/>
    </source>
</evidence>
<dbReference type="EMBL" id="JXJN01002022">
    <property type="status" value="NOT_ANNOTATED_CDS"/>
    <property type="molecule type" value="Genomic_DNA"/>
</dbReference>
<keyword evidence="1" id="KW-0812">Transmembrane</keyword>
<dbReference type="VEuPathDB" id="VectorBase:GPPI005199"/>
<name>A0A1B0AQS3_9MUSC</name>
<accession>A0A1B0AQS3</accession>
<keyword evidence="3" id="KW-1185">Reference proteome</keyword>
<organism evidence="2 3">
    <name type="scientific">Glossina palpalis gambiensis</name>
    <dbReference type="NCBI Taxonomy" id="67801"/>
    <lineage>
        <taxon>Eukaryota</taxon>
        <taxon>Metazoa</taxon>
        <taxon>Ecdysozoa</taxon>
        <taxon>Arthropoda</taxon>
        <taxon>Hexapoda</taxon>
        <taxon>Insecta</taxon>
        <taxon>Pterygota</taxon>
        <taxon>Neoptera</taxon>
        <taxon>Endopterygota</taxon>
        <taxon>Diptera</taxon>
        <taxon>Brachycera</taxon>
        <taxon>Muscomorpha</taxon>
        <taxon>Hippoboscoidea</taxon>
        <taxon>Glossinidae</taxon>
        <taxon>Glossina</taxon>
    </lineage>
</organism>
<feature type="transmembrane region" description="Helical" evidence="1">
    <location>
        <begin position="15"/>
        <end position="31"/>
    </location>
</feature>
<sequence>MSDPKDNGIVSVEKHWALLLTYLVIALLAKLENFLDINRFAGCVVDEFVHTRSSIVKTYGSGCNFDSQAQRFASSINGRFCSSVSSFHSAPKRFDISELCIFGFSCAILRRCPRDHTINAFIGLFI</sequence>
<reference evidence="2" key="2">
    <citation type="submission" date="2020-05" db="UniProtKB">
        <authorList>
            <consortium name="EnsemblMetazoa"/>
        </authorList>
    </citation>
    <scope>IDENTIFICATION</scope>
    <source>
        <strain evidence="2">IAEA</strain>
    </source>
</reference>
<keyword evidence="1" id="KW-0472">Membrane</keyword>
<reference evidence="3" key="1">
    <citation type="submission" date="2015-01" db="EMBL/GenBank/DDBJ databases">
        <authorList>
            <person name="Aksoy S."/>
            <person name="Warren W."/>
            <person name="Wilson R.K."/>
        </authorList>
    </citation>
    <scope>NUCLEOTIDE SEQUENCE [LARGE SCALE GENOMIC DNA]</scope>
    <source>
        <strain evidence="3">IAEA</strain>
    </source>
</reference>
<dbReference type="EnsemblMetazoa" id="GPPI005199-RA">
    <property type="protein sequence ID" value="GPPI005199-PA"/>
    <property type="gene ID" value="GPPI005199"/>
</dbReference>
<evidence type="ECO:0000313" key="3">
    <source>
        <dbReference type="Proteomes" id="UP000092460"/>
    </source>
</evidence>
<keyword evidence="1" id="KW-1133">Transmembrane helix</keyword>
<dbReference type="AlphaFoldDB" id="A0A1B0AQS3"/>
<protein>
    <submittedName>
        <fullName evidence="2">Uncharacterized protein</fullName>
    </submittedName>
</protein>
<evidence type="ECO:0000256" key="1">
    <source>
        <dbReference type="SAM" id="Phobius"/>
    </source>
</evidence>
<dbReference type="Proteomes" id="UP000092460">
    <property type="component" value="Unassembled WGS sequence"/>
</dbReference>
<proteinExistence type="predicted"/>